<dbReference type="AlphaFoldDB" id="A0AAD9UFG0"/>
<dbReference type="GO" id="GO:0012505">
    <property type="term" value="C:endomembrane system"/>
    <property type="evidence" value="ECO:0007669"/>
    <property type="project" value="TreeGrafter"/>
</dbReference>
<comment type="caution">
    <text evidence="2">The sequence shown here is derived from an EMBL/GenBank/DDBJ whole genome shotgun (WGS) entry which is preliminary data.</text>
</comment>
<dbReference type="GO" id="GO:0007346">
    <property type="term" value="P:regulation of mitotic cell cycle"/>
    <property type="evidence" value="ECO:0007669"/>
    <property type="project" value="TreeGrafter"/>
</dbReference>
<evidence type="ECO:0000313" key="2">
    <source>
        <dbReference type="EMBL" id="KAK2187354.1"/>
    </source>
</evidence>
<evidence type="ECO:0000313" key="3">
    <source>
        <dbReference type="Proteomes" id="UP001209878"/>
    </source>
</evidence>
<evidence type="ECO:0008006" key="4">
    <source>
        <dbReference type="Google" id="ProtNLM"/>
    </source>
</evidence>
<dbReference type="EMBL" id="JAODUO010000168">
    <property type="protein sequence ID" value="KAK2187354.1"/>
    <property type="molecule type" value="Genomic_DNA"/>
</dbReference>
<accession>A0AAD9UFG0</accession>
<organism evidence="2 3">
    <name type="scientific">Ridgeia piscesae</name>
    <name type="common">Tubeworm</name>
    <dbReference type="NCBI Taxonomy" id="27915"/>
    <lineage>
        <taxon>Eukaryota</taxon>
        <taxon>Metazoa</taxon>
        <taxon>Spiralia</taxon>
        <taxon>Lophotrochozoa</taxon>
        <taxon>Annelida</taxon>
        <taxon>Polychaeta</taxon>
        <taxon>Sedentaria</taxon>
        <taxon>Canalipalpata</taxon>
        <taxon>Sabellida</taxon>
        <taxon>Siboglinidae</taxon>
        <taxon>Ridgeia</taxon>
    </lineage>
</organism>
<name>A0AAD9UFG0_RIDPI</name>
<keyword evidence="3" id="KW-1185">Reference proteome</keyword>
<dbReference type="InterPro" id="IPR008491">
    <property type="entry name" value="CDK5RAP3"/>
</dbReference>
<sequence length="333" mass="37206">MGIEGRAIRRELMLLVQDLPATYERIAADTQSLSAGVNYYETFVSFVVGNKDNAVDIVPLVKYVIANGNTTTFQWRTNKVPSRVEEPTLDYLTGEDEDEKENEAEEIDWGDLDAGVDDAAEATNIGGESGDNIDWGEGAIDIEVVGDVTTDTSTAADDDVARGSDARTLLDNVQTRNSFVDELLELDAFFRQRLTGLRSEGKGANSGQLQTMPDSIHAPLSDVQAMHDAILSVLGQLTTSRMQDLMRIRSSPKYVDRLTTSLKKILCDADKMTSMSRLMGTRRTEALEEQRQTEPKLDIIRRRTKELQKQIESEISKRYKDRRVNIMGEMNTI</sequence>
<dbReference type="Proteomes" id="UP001209878">
    <property type="component" value="Unassembled WGS sequence"/>
</dbReference>
<protein>
    <recommendedName>
        <fullName evidence="4">CDK5 regulatory subunit-associated protein 3</fullName>
    </recommendedName>
</protein>
<reference evidence="2" key="1">
    <citation type="journal article" date="2023" name="Mol. Biol. Evol.">
        <title>Third-Generation Sequencing Reveals the Adaptive Role of the Epigenome in Three Deep-Sea Polychaetes.</title>
        <authorList>
            <person name="Perez M."/>
            <person name="Aroh O."/>
            <person name="Sun Y."/>
            <person name="Lan Y."/>
            <person name="Juniper S.K."/>
            <person name="Young C.R."/>
            <person name="Angers B."/>
            <person name="Qian P.Y."/>
        </authorList>
    </citation>
    <scope>NUCLEOTIDE SEQUENCE</scope>
    <source>
        <strain evidence="2">R07B-5</strain>
    </source>
</reference>
<dbReference type="PANTHER" id="PTHR14894:SF0">
    <property type="entry name" value="CDK5 REGULATORY SUBUNIT-ASSOCIATED PROTEIN 3"/>
    <property type="match status" value="1"/>
</dbReference>
<gene>
    <name evidence="2" type="ORF">NP493_168g01020</name>
</gene>
<evidence type="ECO:0000256" key="1">
    <source>
        <dbReference type="ARBA" id="ARBA00007478"/>
    </source>
</evidence>
<dbReference type="PANTHER" id="PTHR14894">
    <property type="entry name" value="CDK5 REGULATORY SUBUNIT-ASSOCIATED PROTEIN 3"/>
    <property type="match status" value="1"/>
</dbReference>
<comment type="similarity">
    <text evidence="1">Belongs to the CDK5RAP3 family.</text>
</comment>
<proteinExistence type="inferred from homology"/>
<dbReference type="Pfam" id="PF05600">
    <property type="entry name" value="CDK5RAP3"/>
    <property type="match status" value="1"/>
</dbReference>